<sequence>MAFTHGPTEEDASSTSVAPSGTNWPPPSSDASGCCYSAVASCRRLEAHSQREHQRPSRLKLMADFAVSMYNLRTHKKLFIVRVIRDNLGEVVRCESCPRRHPNRRGPELSACRFGQGWTIIA</sequence>
<dbReference type="EMBL" id="PJQY01000089">
    <property type="protein sequence ID" value="PQQ18973.1"/>
    <property type="molecule type" value="Genomic_DNA"/>
</dbReference>
<keyword evidence="3" id="KW-1185">Reference proteome</keyword>
<dbReference type="AlphaFoldDB" id="A0A314ZKN4"/>
<feature type="region of interest" description="Disordered" evidence="1">
    <location>
        <begin position="1"/>
        <end position="32"/>
    </location>
</feature>
<feature type="compositionally biased region" description="Polar residues" evidence="1">
    <location>
        <begin position="13"/>
        <end position="23"/>
    </location>
</feature>
<gene>
    <name evidence="2" type="ORF">Pyn_27315</name>
</gene>
<dbReference type="Proteomes" id="UP000250321">
    <property type="component" value="Unassembled WGS sequence"/>
</dbReference>
<name>A0A314ZKN4_PRUYE</name>
<accession>A0A314ZKN4</accession>
<reference evidence="2 3" key="1">
    <citation type="submission" date="2018-02" db="EMBL/GenBank/DDBJ databases">
        <title>Draft genome of wild Prunus yedoensis var. nudiflora.</title>
        <authorList>
            <person name="Baek S."/>
            <person name="Kim J.-H."/>
            <person name="Choi K."/>
            <person name="Kim G.-B."/>
            <person name="Cho A."/>
            <person name="Jang H."/>
            <person name="Shin C.-H."/>
            <person name="Yu H.-J."/>
            <person name="Mun J.-H."/>
        </authorList>
    </citation>
    <scope>NUCLEOTIDE SEQUENCE [LARGE SCALE GENOMIC DNA]</scope>
    <source>
        <strain evidence="3">cv. Jeju island</strain>
        <tissue evidence="2">Leaf</tissue>
    </source>
</reference>
<organism evidence="2 3">
    <name type="scientific">Prunus yedoensis var. nudiflora</name>
    <dbReference type="NCBI Taxonomy" id="2094558"/>
    <lineage>
        <taxon>Eukaryota</taxon>
        <taxon>Viridiplantae</taxon>
        <taxon>Streptophyta</taxon>
        <taxon>Embryophyta</taxon>
        <taxon>Tracheophyta</taxon>
        <taxon>Spermatophyta</taxon>
        <taxon>Magnoliopsida</taxon>
        <taxon>eudicotyledons</taxon>
        <taxon>Gunneridae</taxon>
        <taxon>Pentapetalae</taxon>
        <taxon>rosids</taxon>
        <taxon>fabids</taxon>
        <taxon>Rosales</taxon>
        <taxon>Rosaceae</taxon>
        <taxon>Amygdaloideae</taxon>
        <taxon>Amygdaleae</taxon>
        <taxon>Prunus</taxon>
    </lineage>
</organism>
<evidence type="ECO:0000313" key="3">
    <source>
        <dbReference type="Proteomes" id="UP000250321"/>
    </source>
</evidence>
<evidence type="ECO:0000313" key="2">
    <source>
        <dbReference type="EMBL" id="PQQ18973.1"/>
    </source>
</evidence>
<protein>
    <submittedName>
        <fullName evidence="2">Uncharacterized protein</fullName>
    </submittedName>
</protein>
<comment type="caution">
    <text evidence="2">The sequence shown here is derived from an EMBL/GenBank/DDBJ whole genome shotgun (WGS) entry which is preliminary data.</text>
</comment>
<evidence type="ECO:0000256" key="1">
    <source>
        <dbReference type="SAM" id="MobiDB-lite"/>
    </source>
</evidence>
<proteinExistence type="predicted"/>